<evidence type="ECO:0000259" key="3">
    <source>
        <dbReference type="PROSITE" id="PS50801"/>
    </source>
</evidence>
<comment type="caution">
    <text evidence="4">The sequence shown here is derived from an EMBL/GenBank/DDBJ whole genome shotgun (WGS) entry which is preliminary data.</text>
</comment>
<evidence type="ECO:0000313" key="4">
    <source>
        <dbReference type="EMBL" id="MDT8899868.1"/>
    </source>
</evidence>
<dbReference type="RefSeq" id="WP_413778435.1">
    <property type="nucleotide sequence ID" value="NZ_JAUOZS010000001.1"/>
</dbReference>
<sequence>MKFVSYQEKGFLVVKVEGRMDIASSPEFEKSCATLIEQGHQRFVIDFSGLEYISSAGLRSILAIAKKLKGAGGSLSLCSLTGLVKEVFDLSGFDNFLPVFADVEQALAGGGK</sequence>
<dbReference type="Gene3D" id="3.30.750.24">
    <property type="entry name" value="STAS domain"/>
    <property type="match status" value="1"/>
</dbReference>
<proteinExistence type="inferred from homology"/>
<dbReference type="SUPFAM" id="SSF52091">
    <property type="entry name" value="SpoIIaa-like"/>
    <property type="match status" value="1"/>
</dbReference>
<dbReference type="PANTHER" id="PTHR33495">
    <property type="entry name" value="ANTI-SIGMA FACTOR ANTAGONIST TM_1081-RELATED-RELATED"/>
    <property type="match status" value="1"/>
</dbReference>
<organism evidence="4 5">
    <name type="scientific">Anaeroselena agilis</name>
    <dbReference type="NCBI Taxonomy" id="3063788"/>
    <lineage>
        <taxon>Bacteria</taxon>
        <taxon>Bacillati</taxon>
        <taxon>Bacillota</taxon>
        <taxon>Negativicutes</taxon>
        <taxon>Acetonemataceae</taxon>
        <taxon>Anaeroselena</taxon>
    </lineage>
</organism>
<protein>
    <recommendedName>
        <fullName evidence="2">Anti-sigma factor antagonist</fullName>
    </recommendedName>
</protein>
<dbReference type="PROSITE" id="PS50801">
    <property type="entry name" value="STAS"/>
    <property type="match status" value="1"/>
</dbReference>
<reference evidence="4 5" key="1">
    <citation type="submission" date="2023-07" db="EMBL/GenBank/DDBJ databases">
        <title>The novel representative of Negativicutes class, Anaeroselena agilis gen. nov. sp. nov.</title>
        <authorList>
            <person name="Prokofeva M.I."/>
            <person name="Elcheninov A.G."/>
            <person name="Klyukina A."/>
            <person name="Kublanov I.V."/>
            <person name="Frolov E.N."/>
            <person name="Podosokorskaya O.A."/>
        </authorList>
    </citation>
    <scope>NUCLEOTIDE SEQUENCE [LARGE SCALE GENOMIC DNA]</scope>
    <source>
        <strain evidence="4 5">4137-cl</strain>
    </source>
</reference>
<evidence type="ECO:0000256" key="2">
    <source>
        <dbReference type="RuleBase" id="RU003749"/>
    </source>
</evidence>
<comment type="similarity">
    <text evidence="1 2">Belongs to the anti-sigma-factor antagonist family.</text>
</comment>
<feature type="domain" description="STAS" evidence="3">
    <location>
        <begin position="1"/>
        <end position="110"/>
    </location>
</feature>
<dbReference type="EMBL" id="JAUOZS010000001">
    <property type="protein sequence ID" value="MDT8899868.1"/>
    <property type="molecule type" value="Genomic_DNA"/>
</dbReference>
<evidence type="ECO:0000256" key="1">
    <source>
        <dbReference type="ARBA" id="ARBA00009013"/>
    </source>
</evidence>
<evidence type="ECO:0000313" key="5">
    <source>
        <dbReference type="Proteomes" id="UP001254848"/>
    </source>
</evidence>
<dbReference type="NCBIfam" id="TIGR00377">
    <property type="entry name" value="ant_ant_sig"/>
    <property type="match status" value="1"/>
</dbReference>
<name>A0ABU3NUG6_9FIRM</name>
<accession>A0ABU3NUG6</accession>
<keyword evidence="5" id="KW-1185">Reference proteome</keyword>
<dbReference type="InterPro" id="IPR036513">
    <property type="entry name" value="STAS_dom_sf"/>
</dbReference>
<dbReference type="InterPro" id="IPR003658">
    <property type="entry name" value="Anti-sigma_ant"/>
</dbReference>
<dbReference type="InterPro" id="IPR002645">
    <property type="entry name" value="STAS_dom"/>
</dbReference>
<dbReference type="CDD" id="cd07043">
    <property type="entry name" value="STAS_anti-anti-sigma_factors"/>
    <property type="match status" value="1"/>
</dbReference>
<dbReference type="Proteomes" id="UP001254848">
    <property type="component" value="Unassembled WGS sequence"/>
</dbReference>
<gene>
    <name evidence="4" type="ORF">Q4T40_01210</name>
</gene>
<dbReference type="PANTHER" id="PTHR33495:SF2">
    <property type="entry name" value="ANTI-SIGMA FACTOR ANTAGONIST TM_1081-RELATED"/>
    <property type="match status" value="1"/>
</dbReference>
<dbReference type="Pfam" id="PF01740">
    <property type="entry name" value="STAS"/>
    <property type="match status" value="1"/>
</dbReference>